<keyword evidence="6" id="KW-1185">Reference proteome</keyword>
<dbReference type="InterPro" id="IPR041679">
    <property type="entry name" value="DNA2/NAM7-like_C"/>
</dbReference>
<feature type="domain" description="DNA2/NAM7 helicase-like C-terminal" evidence="5">
    <location>
        <begin position="51"/>
        <end position="149"/>
    </location>
</feature>
<keyword evidence="2" id="KW-0378">Hydrolase</keyword>
<dbReference type="GO" id="GO:0043139">
    <property type="term" value="F:5'-3' DNA helicase activity"/>
    <property type="evidence" value="ECO:0007669"/>
    <property type="project" value="TreeGrafter"/>
</dbReference>
<evidence type="ECO:0000256" key="1">
    <source>
        <dbReference type="ARBA" id="ARBA00022741"/>
    </source>
</evidence>
<accession>A0A0N5C987</accession>
<organism evidence="6 7">
    <name type="scientific">Strongyloides papillosus</name>
    <name type="common">Intestinal threadworm</name>
    <dbReference type="NCBI Taxonomy" id="174720"/>
    <lineage>
        <taxon>Eukaryota</taxon>
        <taxon>Metazoa</taxon>
        <taxon>Ecdysozoa</taxon>
        <taxon>Nematoda</taxon>
        <taxon>Chromadorea</taxon>
        <taxon>Rhabditida</taxon>
        <taxon>Tylenchina</taxon>
        <taxon>Panagrolaimomorpha</taxon>
        <taxon>Strongyloidoidea</taxon>
        <taxon>Strongyloididae</taxon>
        <taxon>Strongyloides</taxon>
    </lineage>
</organism>
<keyword evidence="3" id="KW-0347">Helicase</keyword>
<dbReference type="WBParaSite" id="SPAL_0001447000.1">
    <property type="protein sequence ID" value="SPAL_0001447000.1"/>
    <property type="gene ID" value="SPAL_0001447000"/>
</dbReference>
<proteinExistence type="predicted"/>
<dbReference type="InterPro" id="IPR050534">
    <property type="entry name" value="Coronavir_polyprotein_1ab"/>
</dbReference>
<dbReference type="STRING" id="174720.A0A0N5C987"/>
<dbReference type="AlphaFoldDB" id="A0A0N5C987"/>
<dbReference type="Pfam" id="PF13087">
    <property type="entry name" value="AAA_12"/>
    <property type="match status" value="1"/>
</dbReference>
<name>A0A0N5C987_STREA</name>
<dbReference type="CDD" id="cd18808">
    <property type="entry name" value="SF1_C_Upf1"/>
    <property type="match status" value="1"/>
</dbReference>
<dbReference type="Proteomes" id="UP000046392">
    <property type="component" value="Unplaced"/>
</dbReference>
<evidence type="ECO:0000256" key="3">
    <source>
        <dbReference type="ARBA" id="ARBA00022806"/>
    </source>
</evidence>
<evidence type="ECO:0000256" key="2">
    <source>
        <dbReference type="ARBA" id="ARBA00022801"/>
    </source>
</evidence>
<reference evidence="7" key="1">
    <citation type="submission" date="2017-02" db="UniProtKB">
        <authorList>
            <consortium name="WormBaseParasite"/>
        </authorList>
    </citation>
    <scope>IDENTIFICATION</scope>
</reference>
<dbReference type="GO" id="GO:0016787">
    <property type="term" value="F:hydrolase activity"/>
    <property type="evidence" value="ECO:0007669"/>
    <property type="project" value="UniProtKB-KW"/>
</dbReference>
<dbReference type="PANTHER" id="PTHR43788">
    <property type="entry name" value="DNA2/NAM7 HELICASE FAMILY MEMBER"/>
    <property type="match status" value="1"/>
</dbReference>
<dbReference type="Gene3D" id="3.40.50.300">
    <property type="entry name" value="P-loop containing nucleotide triphosphate hydrolases"/>
    <property type="match status" value="1"/>
</dbReference>
<dbReference type="InterPro" id="IPR047187">
    <property type="entry name" value="SF1_C_Upf1"/>
</dbReference>
<protein>
    <submittedName>
        <fullName evidence="7">AAA_12 domain-containing protein</fullName>
    </submittedName>
</protein>
<evidence type="ECO:0000313" key="7">
    <source>
        <dbReference type="WBParaSite" id="SPAL_0001447000.1"/>
    </source>
</evidence>
<keyword evidence="1" id="KW-0547">Nucleotide-binding</keyword>
<evidence type="ECO:0000256" key="4">
    <source>
        <dbReference type="ARBA" id="ARBA00022840"/>
    </source>
</evidence>
<dbReference type="PANTHER" id="PTHR43788:SF13">
    <property type="entry name" value="REGULATOR OF NONSENSE TRANSCRIPTS 1"/>
    <property type="match status" value="1"/>
</dbReference>
<evidence type="ECO:0000313" key="6">
    <source>
        <dbReference type="Proteomes" id="UP000046392"/>
    </source>
</evidence>
<sequence length="184" mass="20856">MHPYLLKLVSSEFYGGKLSTDISEAMRNIVTSRLNMPHNCPIAWFDTGLYLISNLLEAKCKPSQIGVVCGLVTCKIFRLISICSIFKKEIVTCNTVDGFQGSEKDIIIVCTLKTARNAYDVCSGFSGDPKRINVAISRARCGLFIYGDIKFLERNAGWRSVIDFFKRLRAVDYPYNMKNLFKKR</sequence>
<dbReference type="InterPro" id="IPR027417">
    <property type="entry name" value="P-loop_NTPase"/>
</dbReference>
<dbReference type="GO" id="GO:0005524">
    <property type="term" value="F:ATP binding"/>
    <property type="evidence" value="ECO:0007669"/>
    <property type="project" value="UniProtKB-KW"/>
</dbReference>
<evidence type="ECO:0000259" key="5">
    <source>
        <dbReference type="Pfam" id="PF13087"/>
    </source>
</evidence>
<dbReference type="SUPFAM" id="SSF52540">
    <property type="entry name" value="P-loop containing nucleoside triphosphate hydrolases"/>
    <property type="match status" value="1"/>
</dbReference>
<keyword evidence="4" id="KW-0067">ATP-binding</keyword>